<name>A0ABQ8SZN2_PERAM</name>
<feature type="region of interest" description="Disordered" evidence="1">
    <location>
        <begin position="85"/>
        <end position="118"/>
    </location>
</feature>
<protein>
    <submittedName>
        <fullName evidence="2">Uncharacterized protein</fullName>
    </submittedName>
</protein>
<feature type="compositionally biased region" description="Gly residues" evidence="1">
    <location>
        <begin position="42"/>
        <end position="51"/>
    </location>
</feature>
<reference evidence="2 3" key="1">
    <citation type="journal article" date="2022" name="Allergy">
        <title>Genome assembly and annotation of Periplaneta americana reveal a comprehensive cockroach allergen profile.</title>
        <authorList>
            <person name="Wang L."/>
            <person name="Xiong Q."/>
            <person name="Saelim N."/>
            <person name="Wang L."/>
            <person name="Nong W."/>
            <person name="Wan A.T."/>
            <person name="Shi M."/>
            <person name="Liu X."/>
            <person name="Cao Q."/>
            <person name="Hui J.H.L."/>
            <person name="Sookrung N."/>
            <person name="Leung T.F."/>
            <person name="Tungtrongchitr A."/>
            <person name="Tsui S.K.W."/>
        </authorList>
    </citation>
    <scope>NUCLEOTIDE SEQUENCE [LARGE SCALE GENOMIC DNA]</scope>
    <source>
        <strain evidence="2">PWHHKU_190912</strain>
    </source>
</reference>
<gene>
    <name evidence="2" type="ORF">ANN_07821</name>
</gene>
<feature type="compositionally biased region" description="Polar residues" evidence="1">
    <location>
        <begin position="53"/>
        <end position="65"/>
    </location>
</feature>
<evidence type="ECO:0000313" key="2">
    <source>
        <dbReference type="EMBL" id="KAJ4439693.1"/>
    </source>
</evidence>
<feature type="region of interest" description="Disordered" evidence="1">
    <location>
        <begin position="24"/>
        <end position="65"/>
    </location>
</feature>
<organism evidence="2 3">
    <name type="scientific">Periplaneta americana</name>
    <name type="common">American cockroach</name>
    <name type="synonym">Blatta americana</name>
    <dbReference type="NCBI Taxonomy" id="6978"/>
    <lineage>
        <taxon>Eukaryota</taxon>
        <taxon>Metazoa</taxon>
        <taxon>Ecdysozoa</taxon>
        <taxon>Arthropoda</taxon>
        <taxon>Hexapoda</taxon>
        <taxon>Insecta</taxon>
        <taxon>Pterygota</taxon>
        <taxon>Neoptera</taxon>
        <taxon>Polyneoptera</taxon>
        <taxon>Dictyoptera</taxon>
        <taxon>Blattodea</taxon>
        <taxon>Blattoidea</taxon>
        <taxon>Blattidae</taxon>
        <taxon>Blattinae</taxon>
        <taxon>Periplaneta</taxon>
    </lineage>
</organism>
<sequence>MVDAVYVKNGALVSAGFEVSATVGRKEPDSDTDGASAAIAHAGGGGGGGGAENNHNTLASSGSHFTTLRTNDSVNYCRTVSEARSFDETTVQPPTKSLHSNYGSNPSSRNPNDLRASNNNHVHLCSQEAHTMAERDLGSTLLMPQTHLYKPDRVSIHRNTFFKKVQNKINMVFTSLRDHLRTYDFDHDKGKMASYWIWYLGPEFDVRGGCYWLMKTLTDCFFMDQRTVIDFRETEEQNEYEEVKYFCTRTSTA</sequence>
<keyword evidence="3" id="KW-1185">Reference proteome</keyword>
<feature type="compositionally biased region" description="Polar residues" evidence="1">
    <location>
        <begin position="88"/>
        <end position="118"/>
    </location>
</feature>
<evidence type="ECO:0000256" key="1">
    <source>
        <dbReference type="SAM" id="MobiDB-lite"/>
    </source>
</evidence>
<evidence type="ECO:0000313" key="3">
    <source>
        <dbReference type="Proteomes" id="UP001148838"/>
    </source>
</evidence>
<proteinExistence type="predicted"/>
<comment type="caution">
    <text evidence="2">The sequence shown here is derived from an EMBL/GenBank/DDBJ whole genome shotgun (WGS) entry which is preliminary data.</text>
</comment>
<dbReference type="Proteomes" id="UP001148838">
    <property type="component" value="Unassembled WGS sequence"/>
</dbReference>
<dbReference type="EMBL" id="JAJSOF020000017">
    <property type="protein sequence ID" value="KAJ4439693.1"/>
    <property type="molecule type" value="Genomic_DNA"/>
</dbReference>
<accession>A0ABQ8SZN2</accession>